<dbReference type="GO" id="GO:0004169">
    <property type="term" value="F:dolichyl-phosphate-mannose-protein mannosyltransferase activity"/>
    <property type="evidence" value="ECO:0007669"/>
    <property type="project" value="UniProtKB-EC"/>
</dbReference>
<feature type="compositionally biased region" description="Polar residues" evidence="14">
    <location>
        <begin position="802"/>
        <end position="816"/>
    </location>
</feature>
<feature type="compositionally biased region" description="Basic and acidic residues" evidence="14">
    <location>
        <begin position="1008"/>
        <end position="1023"/>
    </location>
</feature>
<dbReference type="PROSITE" id="PS50919">
    <property type="entry name" value="MIR"/>
    <property type="match status" value="3"/>
</dbReference>
<dbReference type="EC" id="2.4.1.109" evidence="4"/>
<keyword evidence="18" id="KW-1185">Reference proteome</keyword>
<evidence type="ECO:0000256" key="10">
    <source>
        <dbReference type="ARBA" id="ARBA00022989"/>
    </source>
</evidence>
<keyword evidence="5" id="KW-0328">Glycosyltransferase</keyword>
<evidence type="ECO:0000256" key="15">
    <source>
        <dbReference type="SAM" id="Phobius"/>
    </source>
</evidence>
<feature type="compositionally biased region" description="Low complexity" evidence="14">
    <location>
        <begin position="833"/>
        <end position="844"/>
    </location>
</feature>
<dbReference type="SMART" id="SM00472">
    <property type="entry name" value="MIR"/>
    <property type="match status" value="3"/>
</dbReference>
<accession>A0A0B7N234</accession>
<evidence type="ECO:0000259" key="16">
    <source>
        <dbReference type="PROSITE" id="PS50919"/>
    </source>
</evidence>
<feature type="compositionally biased region" description="Polar residues" evidence="14">
    <location>
        <begin position="883"/>
        <end position="895"/>
    </location>
</feature>
<dbReference type="Pfam" id="PF02815">
    <property type="entry name" value="MIR"/>
    <property type="match status" value="1"/>
</dbReference>
<dbReference type="Pfam" id="PF16192">
    <property type="entry name" value="PMT_4TMC"/>
    <property type="match status" value="1"/>
</dbReference>
<evidence type="ECO:0000256" key="11">
    <source>
        <dbReference type="ARBA" id="ARBA00023136"/>
    </source>
</evidence>
<dbReference type="OrthoDB" id="292747at2759"/>
<evidence type="ECO:0000256" key="6">
    <source>
        <dbReference type="ARBA" id="ARBA00022679"/>
    </source>
</evidence>
<evidence type="ECO:0000313" key="17">
    <source>
        <dbReference type="EMBL" id="CEP11442.1"/>
    </source>
</evidence>
<feature type="domain" description="MIR" evidence="16">
    <location>
        <begin position="299"/>
        <end position="353"/>
    </location>
</feature>
<feature type="region of interest" description="Disordered" evidence="14">
    <location>
        <begin position="972"/>
        <end position="1023"/>
    </location>
</feature>
<dbReference type="InterPro" id="IPR003342">
    <property type="entry name" value="ArnT-like_N"/>
</dbReference>
<dbReference type="UniPathway" id="UPA00378"/>
<comment type="similarity">
    <text evidence="3">Belongs to the glycosyltransferase 39 family.</text>
</comment>
<keyword evidence="7 15" id="KW-0812">Transmembrane</keyword>
<organism evidence="17 18">
    <name type="scientific">Parasitella parasitica</name>
    <dbReference type="NCBI Taxonomy" id="35722"/>
    <lineage>
        <taxon>Eukaryota</taxon>
        <taxon>Fungi</taxon>
        <taxon>Fungi incertae sedis</taxon>
        <taxon>Mucoromycota</taxon>
        <taxon>Mucoromycotina</taxon>
        <taxon>Mucoromycetes</taxon>
        <taxon>Mucorales</taxon>
        <taxon>Mucorineae</taxon>
        <taxon>Mucoraceae</taxon>
        <taxon>Parasitella</taxon>
    </lineage>
</organism>
<feature type="compositionally biased region" description="Basic and acidic residues" evidence="14">
    <location>
        <begin position="930"/>
        <end position="942"/>
    </location>
</feature>
<evidence type="ECO:0000256" key="8">
    <source>
        <dbReference type="ARBA" id="ARBA00022737"/>
    </source>
</evidence>
<evidence type="ECO:0000256" key="14">
    <source>
        <dbReference type="SAM" id="MobiDB-lite"/>
    </source>
</evidence>
<feature type="region of interest" description="Disordered" evidence="14">
    <location>
        <begin position="1"/>
        <end position="39"/>
    </location>
</feature>
<keyword evidence="11 15" id="KW-0472">Membrane</keyword>
<dbReference type="PANTHER" id="PTHR10050">
    <property type="entry name" value="DOLICHYL-PHOSPHATE-MANNOSE--PROTEIN MANNOSYLTRANSFERASE"/>
    <property type="match status" value="1"/>
</dbReference>
<comment type="catalytic activity">
    <reaction evidence="13">
        <text>a di-trans,poly-cis-dolichyl beta-D-mannosyl phosphate + L-seryl-[protein] = 3-O-(alpha-D-mannosyl)-L-seryl-[protein] + a di-trans,poly-cis-dolichyl phosphate + H(+)</text>
        <dbReference type="Rhea" id="RHEA:17377"/>
        <dbReference type="Rhea" id="RHEA-COMP:9863"/>
        <dbReference type="Rhea" id="RHEA-COMP:13546"/>
        <dbReference type="Rhea" id="RHEA-COMP:19498"/>
        <dbReference type="Rhea" id="RHEA-COMP:19501"/>
        <dbReference type="ChEBI" id="CHEBI:15378"/>
        <dbReference type="ChEBI" id="CHEBI:29999"/>
        <dbReference type="ChEBI" id="CHEBI:57683"/>
        <dbReference type="ChEBI" id="CHEBI:58211"/>
        <dbReference type="ChEBI" id="CHEBI:137321"/>
        <dbReference type="EC" id="2.4.1.109"/>
    </reaction>
</comment>
<protein>
    <recommendedName>
        <fullName evidence="4">dolichyl-phosphate-mannose--protein mannosyltransferase</fullName>
        <ecNumber evidence="4">2.4.1.109</ecNumber>
    </recommendedName>
</protein>
<comment type="pathway">
    <text evidence="2">Protein modification; protein glycosylation.</text>
</comment>
<dbReference type="EMBL" id="LN726131">
    <property type="protein sequence ID" value="CEP11442.1"/>
    <property type="molecule type" value="Genomic_DNA"/>
</dbReference>
<dbReference type="STRING" id="35722.A0A0B7N234"/>
<dbReference type="Proteomes" id="UP000054107">
    <property type="component" value="Unassembled WGS sequence"/>
</dbReference>
<gene>
    <name evidence="17" type="primary">PARPA_05278.1 scaffold 16736</name>
</gene>
<dbReference type="InterPro" id="IPR041232">
    <property type="entry name" value="NPL"/>
</dbReference>
<evidence type="ECO:0000256" key="4">
    <source>
        <dbReference type="ARBA" id="ARBA00012839"/>
    </source>
</evidence>
<feature type="region of interest" description="Disordered" evidence="14">
    <location>
        <begin position="802"/>
        <end position="897"/>
    </location>
</feature>
<keyword evidence="9" id="KW-0256">Endoplasmic reticulum</keyword>
<dbReference type="Gene3D" id="2.80.10.50">
    <property type="match status" value="1"/>
</dbReference>
<proteinExistence type="inferred from homology"/>
<feature type="transmembrane region" description="Helical" evidence="15">
    <location>
        <begin position="192"/>
        <end position="225"/>
    </location>
</feature>
<dbReference type="InterPro" id="IPR016093">
    <property type="entry name" value="MIR_motif"/>
</dbReference>
<reference evidence="17 18" key="1">
    <citation type="submission" date="2014-09" db="EMBL/GenBank/DDBJ databases">
        <authorList>
            <person name="Ellenberger Sabrina"/>
        </authorList>
    </citation>
    <scope>NUCLEOTIDE SEQUENCE [LARGE SCALE GENOMIC DNA]</scope>
    <source>
        <strain evidence="17 18">CBS 412.66</strain>
    </source>
</reference>
<dbReference type="FunFam" id="2.80.10.50:FF:000012">
    <property type="entry name" value="Protein O-mannosyl-transferase 1"/>
    <property type="match status" value="1"/>
</dbReference>
<evidence type="ECO:0000256" key="12">
    <source>
        <dbReference type="ARBA" id="ARBA00045085"/>
    </source>
</evidence>
<feature type="transmembrane region" description="Helical" evidence="15">
    <location>
        <begin position="570"/>
        <end position="590"/>
    </location>
</feature>
<keyword evidence="10 15" id="KW-1133">Transmembrane helix</keyword>
<evidence type="ECO:0000256" key="3">
    <source>
        <dbReference type="ARBA" id="ARBA00007222"/>
    </source>
</evidence>
<dbReference type="PANTHER" id="PTHR10050:SF46">
    <property type="entry name" value="PROTEIN O-MANNOSYL-TRANSFERASE 2"/>
    <property type="match status" value="1"/>
</dbReference>
<keyword evidence="8" id="KW-0677">Repeat</keyword>
<comment type="subcellular location">
    <subcellularLocation>
        <location evidence="1">Endoplasmic reticulum membrane</location>
        <topology evidence="1">Multi-pass membrane protein</topology>
    </subcellularLocation>
</comment>
<dbReference type="InterPro" id="IPR027005">
    <property type="entry name" value="PMT-like"/>
</dbReference>
<feature type="compositionally biased region" description="Polar residues" evidence="14">
    <location>
        <begin position="845"/>
        <end position="861"/>
    </location>
</feature>
<dbReference type="AlphaFoldDB" id="A0A0B7N234"/>
<dbReference type="InterPro" id="IPR036300">
    <property type="entry name" value="MIR_dom_sf"/>
</dbReference>
<feature type="transmembrane region" description="Helical" evidence="15">
    <location>
        <begin position="160"/>
        <end position="180"/>
    </location>
</feature>
<feature type="domain" description="MIR" evidence="16">
    <location>
        <begin position="369"/>
        <end position="425"/>
    </location>
</feature>
<dbReference type="GO" id="GO:0005789">
    <property type="term" value="C:endoplasmic reticulum membrane"/>
    <property type="evidence" value="ECO:0007669"/>
    <property type="project" value="UniProtKB-SubCell"/>
</dbReference>
<feature type="transmembrane region" description="Helical" evidence="15">
    <location>
        <begin position="246"/>
        <end position="267"/>
    </location>
</feature>
<evidence type="ECO:0000313" key="18">
    <source>
        <dbReference type="Proteomes" id="UP000054107"/>
    </source>
</evidence>
<evidence type="ECO:0000256" key="1">
    <source>
        <dbReference type="ARBA" id="ARBA00004477"/>
    </source>
</evidence>
<feature type="compositionally biased region" description="Basic and acidic residues" evidence="14">
    <location>
        <begin position="776"/>
        <end position="789"/>
    </location>
</feature>
<feature type="domain" description="MIR" evidence="16">
    <location>
        <begin position="433"/>
        <end position="491"/>
    </location>
</feature>
<evidence type="ECO:0000256" key="7">
    <source>
        <dbReference type="ARBA" id="ARBA00022692"/>
    </source>
</evidence>
<sequence>METLKRRHPISQTPDSPPPKYTDAYEPVPLNDDDYQTSEKDGKAYKAPIKYNKAHFGKFGSFYLRREFYFDVHPPLGKMLVGLSGVLANYNGSFGFESGKTYPEDLDITTMRMFNAAWGVMLVPLAYGTARHLNLSWKSCVLAASMVLFDNALLTISRFVLLDSMLLFFTGASFFCLTGFRSQRHNPFSFKWWGWLFSLGVSLGCVLSVKWVGLFAVALAGTYTVEDLWDMLGDLQMPKKIYFSHWLARGVCLIAVPMAIYMASFAAHFHILSNSGPGDANMGSLFQARLNGSAFRDNPLEIAFGSNVTIKNFGYGGGLLHSHPHQYPDGSKQQQITCYSFKDNNNLWQVRHPRTMDNEPAPTHVDGEIQYVKHGDVIRLHHVFTQRNLHSHPINAPISSKHWEVSAYGNEEIGDIQDNWRVEIVQDIFDKETTQVKALTTRFRLRHIYLDCVLASRNVVLPQWGFKQQEVFCDRKAKLNDHHTWWNVEDHRNDALPPAPKNSYKSNFFEDFWHLNVAMWNTNNALIPDPDKNDILSSSPTEWPMVTTGLRMCGWDSKTIKFYLLGNPSVWWPSFISIVTYGAAIGVYIVRQRRQHIDMTPDRWANFTSFRNHVGSWLMGYVNTAHSGCSCSYTFVVLLGIQIGSQADQTIRASASFKITMIEQQVVDITCLQGETITLRVQGPNVIHLLGNYISQDTDDQSSEKIDHIEVEPPPQNDEKQLEMLPARYFPQSKKVDFDESDDFTEPEPEPEYDVSHLTDYVDESVRSGSSPPGSKDIENHNETSTMDNRKCVLDKNAVEQPSNSVFVSDPSSTVMESGKSAEKQAKKKILTLKKQQQQEQQQQPDNSTENQGTTNQQFYQKSKKSTTKNNKMNQKRKKSLGNDGSNTLNASTEDSTQDIRSLVLGAFVNMTSTLQNFAEKAASPTNRDGISRVEPSKIETKTRKKTVQQKLSTESSVLSRANDKLPCAKRYSNKATKNDTKNLTSLAQTDAKNADSVKKRRKQKRTQKADDFMPKKARLSTE</sequence>
<evidence type="ECO:0000256" key="9">
    <source>
        <dbReference type="ARBA" id="ARBA00022824"/>
    </source>
</evidence>
<name>A0A0B7N234_9FUNG</name>
<dbReference type="Pfam" id="PF17800">
    <property type="entry name" value="NPL"/>
    <property type="match status" value="1"/>
</dbReference>
<dbReference type="SUPFAM" id="SSF82109">
    <property type="entry name" value="MIR domain"/>
    <property type="match status" value="1"/>
</dbReference>
<feature type="compositionally biased region" description="Polar residues" evidence="14">
    <location>
        <begin position="982"/>
        <end position="992"/>
    </location>
</feature>
<comment type="catalytic activity">
    <reaction evidence="12">
        <text>a di-trans,poly-cis-dolichyl beta-D-mannosyl phosphate + L-threonyl-[protein] = 3-O-(alpha-D-mannosyl)-L-threonyl-[protein] + a di-trans,poly-cis-dolichyl phosphate + H(+)</text>
        <dbReference type="Rhea" id="RHEA:53396"/>
        <dbReference type="Rhea" id="RHEA-COMP:11060"/>
        <dbReference type="Rhea" id="RHEA-COMP:13547"/>
        <dbReference type="Rhea" id="RHEA-COMP:19498"/>
        <dbReference type="Rhea" id="RHEA-COMP:19501"/>
        <dbReference type="ChEBI" id="CHEBI:15378"/>
        <dbReference type="ChEBI" id="CHEBI:30013"/>
        <dbReference type="ChEBI" id="CHEBI:57683"/>
        <dbReference type="ChEBI" id="CHEBI:58211"/>
        <dbReference type="ChEBI" id="CHEBI:137323"/>
        <dbReference type="EC" id="2.4.1.109"/>
    </reaction>
</comment>
<evidence type="ECO:0000256" key="5">
    <source>
        <dbReference type="ARBA" id="ARBA00022676"/>
    </source>
</evidence>
<keyword evidence="6" id="KW-0808">Transferase</keyword>
<feature type="region of interest" description="Disordered" evidence="14">
    <location>
        <begin position="763"/>
        <end position="789"/>
    </location>
</feature>
<feature type="compositionally biased region" description="Polar residues" evidence="14">
    <location>
        <begin position="949"/>
        <end position="959"/>
    </location>
</feature>
<dbReference type="InterPro" id="IPR032421">
    <property type="entry name" value="PMT_4TMC"/>
</dbReference>
<evidence type="ECO:0000256" key="13">
    <source>
        <dbReference type="ARBA" id="ARBA00045102"/>
    </source>
</evidence>
<dbReference type="Pfam" id="PF02366">
    <property type="entry name" value="PMT"/>
    <property type="match status" value="1"/>
</dbReference>
<evidence type="ECO:0000256" key="2">
    <source>
        <dbReference type="ARBA" id="ARBA00004922"/>
    </source>
</evidence>
<feature type="region of interest" description="Disordered" evidence="14">
    <location>
        <begin position="921"/>
        <end position="959"/>
    </location>
</feature>